<comment type="caution">
    <text evidence="2">The sequence shown here is derived from an EMBL/GenBank/DDBJ whole genome shotgun (WGS) entry which is preliminary data.</text>
</comment>
<reference evidence="2 3" key="1">
    <citation type="submission" date="2018-01" db="EMBL/GenBank/DDBJ databases">
        <title>The draft genome sequence of Cohaesibacter sp. H1304.</title>
        <authorList>
            <person name="Wang N.-N."/>
            <person name="Du Z.-J."/>
        </authorList>
    </citation>
    <scope>NUCLEOTIDE SEQUENCE [LARGE SCALE GENOMIC DNA]</scope>
    <source>
        <strain evidence="2 3">H1304</strain>
    </source>
</reference>
<dbReference type="GO" id="GO:0009055">
    <property type="term" value="F:electron transfer activity"/>
    <property type="evidence" value="ECO:0007669"/>
    <property type="project" value="TreeGrafter"/>
</dbReference>
<organism evidence="2 3">
    <name type="scientific">Cohaesibacter celericrescens</name>
    <dbReference type="NCBI Taxonomy" id="2067669"/>
    <lineage>
        <taxon>Bacteria</taxon>
        <taxon>Pseudomonadati</taxon>
        <taxon>Pseudomonadota</taxon>
        <taxon>Alphaproteobacteria</taxon>
        <taxon>Hyphomicrobiales</taxon>
        <taxon>Cohaesibacteraceae</taxon>
    </lineage>
</organism>
<evidence type="ECO:0000259" key="1">
    <source>
        <dbReference type="Pfam" id="PF04784"/>
    </source>
</evidence>
<feature type="domain" description="DUF547" evidence="1">
    <location>
        <begin position="103"/>
        <end position="216"/>
    </location>
</feature>
<keyword evidence="3" id="KW-1185">Reference proteome</keyword>
<accession>A0A2N5XP47</accession>
<sequence length="283" mass="31131">MSHMINPIRTSRNHSRKAIQGLAVALFAGSVLFGLEAQAASLAKNFTPRGAQTLDHSAFGALLSQFVIPGTDGINRVNYRGLKAARSKLQAYLTRMQAVSVPSLSSKAAKAYWINLYNAKTLDVVVTHYPMKSIRDINLGGGFLTKGPWKKKLLKVGGVDLSLDDVEHSIARATWKDPRLHYGFNCASIGCPNLDTSAYSAKTIDAQLDDAARAFVNHPRGVAASKDGLTVSKLFKWYKADFGNDNQRHAHWQKYATGSLKTNLSSNKTVKAYRYDWSLNEAR</sequence>
<dbReference type="InterPro" id="IPR006869">
    <property type="entry name" value="DUF547"/>
</dbReference>
<dbReference type="Pfam" id="PF04784">
    <property type="entry name" value="DUF547"/>
    <property type="match status" value="1"/>
</dbReference>
<evidence type="ECO:0000313" key="3">
    <source>
        <dbReference type="Proteomes" id="UP000234881"/>
    </source>
</evidence>
<name>A0A2N5XP47_9HYPH</name>
<evidence type="ECO:0000313" key="2">
    <source>
        <dbReference type="EMBL" id="PLW76198.1"/>
    </source>
</evidence>
<gene>
    <name evidence="2" type="ORF">C0081_14920</name>
</gene>
<proteinExistence type="predicted"/>
<dbReference type="InterPro" id="IPR051548">
    <property type="entry name" value="Grx-like_ET"/>
</dbReference>
<protein>
    <submittedName>
        <fullName evidence="2">DUF547 domain-containing protein</fullName>
    </submittedName>
</protein>
<dbReference type="GO" id="GO:0045454">
    <property type="term" value="P:cell redox homeostasis"/>
    <property type="evidence" value="ECO:0007669"/>
    <property type="project" value="TreeGrafter"/>
</dbReference>
<dbReference type="PANTHER" id="PTHR34386:SF1">
    <property type="entry name" value="GLUTAREDOXIN-LIKE PROTEIN NRDH"/>
    <property type="match status" value="1"/>
</dbReference>
<dbReference type="AlphaFoldDB" id="A0A2N5XP47"/>
<dbReference type="PANTHER" id="PTHR34386">
    <property type="entry name" value="GLUTAREDOXIN"/>
    <property type="match status" value="1"/>
</dbReference>
<dbReference type="EMBL" id="PKUQ01000031">
    <property type="protein sequence ID" value="PLW76198.1"/>
    <property type="molecule type" value="Genomic_DNA"/>
</dbReference>
<dbReference type="OrthoDB" id="526867at2"/>
<dbReference type="Proteomes" id="UP000234881">
    <property type="component" value="Unassembled WGS sequence"/>
</dbReference>